<proteinExistence type="predicted"/>
<dbReference type="Gene3D" id="3.30.559.30">
    <property type="entry name" value="Nonribosomal peptide synthetase, condensation domain"/>
    <property type="match status" value="3"/>
</dbReference>
<dbReference type="PROSITE" id="PS00455">
    <property type="entry name" value="AMP_BINDING"/>
    <property type="match status" value="3"/>
</dbReference>
<dbReference type="InterPro" id="IPR001242">
    <property type="entry name" value="Condensation_dom"/>
</dbReference>
<comment type="cofactor">
    <cofactor evidence="1">
        <name>pantetheine 4'-phosphate</name>
        <dbReference type="ChEBI" id="CHEBI:47942"/>
    </cofactor>
</comment>
<dbReference type="InterPro" id="IPR020806">
    <property type="entry name" value="PKS_PP-bd"/>
</dbReference>
<dbReference type="Gene3D" id="1.10.1200.10">
    <property type="entry name" value="ACP-like"/>
    <property type="match status" value="2"/>
</dbReference>
<protein>
    <submittedName>
        <fullName evidence="5">Non-ribosomal peptide synthetase</fullName>
    </submittedName>
</protein>
<dbReference type="CDD" id="cd17646">
    <property type="entry name" value="A_NRPS_AB3403-like"/>
    <property type="match status" value="2"/>
</dbReference>
<dbReference type="InterPro" id="IPR023213">
    <property type="entry name" value="CAT-like_dom_sf"/>
</dbReference>
<dbReference type="InterPro" id="IPR010071">
    <property type="entry name" value="AA_adenyl_dom"/>
</dbReference>
<dbReference type="Proteomes" id="UP000658127">
    <property type="component" value="Unassembled WGS sequence"/>
</dbReference>
<dbReference type="PROSITE" id="PS00012">
    <property type="entry name" value="PHOSPHOPANTETHEINE"/>
    <property type="match status" value="3"/>
</dbReference>
<dbReference type="Gene3D" id="3.30.559.10">
    <property type="entry name" value="Chloramphenicol acetyltransferase-like domain"/>
    <property type="match status" value="3"/>
</dbReference>
<keyword evidence="6" id="KW-1185">Reference proteome</keyword>
<accession>A0ABQ2KQ27</accession>
<dbReference type="Pfam" id="PF00550">
    <property type="entry name" value="PP-binding"/>
    <property type="match status" value="3"/>
</dbReference>
<evidence type="ECO:0000313" key="5">
    <source>
        <dbReference type="EMBL" id="GGN88978.1"/>
    </source>
</evidence>
<evidence type="ECO:0000256" key="3">
    <source>
        <dbReference type="ARBA" id="ARBA00022553"/>
    </source>
</evidence>
<keyword evidence="3" id="KW-0597">Phosphoprotein</keyword>
<evidence type="ECO:0000256" key="2">
    <source>
        <dbReference type="ARBA" id="ARBA00022450"/>
    </source>
</evidence>
<dbReference type="Pfam" id="PF00501">
    <property type="entry name" value="AMP-binding"/>
    <property type="match status" value="3"/>
</dbReference>
<dbReference type="Pfam" id="PF13193">
    <property type="entry name" value="AMP-binding_C"/>
    <property type="match status" value="3"/>
</dbReference>
<dbReference type="SUPFAM" id="SSF56801">
    <property type="entry name" value="Acetyl-CoA synthetase-like"/>
    <property type="match status" value="3"/>
</dbReference>
<dbReference type="CDD" id="cd19540">
    <property type="entry name" value="LCL_NRPS-like"/>
    <property type="match status" value="3"/>
</dbReference>
<dbReference type="Gene3D" id="3.40.50.1820">
    <property type="entry name" value="alpha/beta hydrolase"/>
    <property type="match status" value="1"/>
</dbReference>
<feature type="domain" description="Carrier" evidence="4">
    <location>
        <begin position="2054"/>
        <end position="2129"/>
    </location>
</feature>
<dbReference type="PROSITE" id="PS50075">
    <property type="entry name" value="CARRIER"/>
    <property type="match status" value="3"/>
</dbReference>
<dbReference type="InterPro" id="IPR009081">
    <property type="entry name" value="PP-bd_ACP"/>
</dbReference>
<dbReference type="InterPro" id="IPR006162">
    <property type="entry name" value="Ppantetheine_attach_site"/>
</dbReference>
<dbReference type="RefSeq" id="WP_189032076.1">
    <property type="nucleotide sequence ID" value="NZ_BMNE01000005.1"/>
</dbReference>
<dbReference type="SUPFAM" id="SSF47336">
    <property type="entry name" value="ACP-like"/>
    <property type="match status" value="3"/>
</dbReference>
<dbReference type="Gene3D" id="3.30.300.30">
    <property type="match status" value="3"/>
</dbReference>
<comment type="caution">
    <text evidence="5">The sequence shown here is derived from an EMBL/GenBank/DDBJ whole genome shotgun (WGS) entry which is preliminary data.</text>
</comment>
<reference evidence="6" key="1">
    <citation type="journal article" date="2019" name="Int. J. Syst. Evol. Microbiol.">
        <title>The Global Catalogue of Microorganisms (GCM) 10K type strain sequencing project: providing services to taxonomists for standard genome sequencing and annotation.</title>
        <authorList>
            <consortium name="The Broad Institute Genomics Platform"/>
            <consortium name="The Broad Institute Genome Sequencing Center for Infectious Disease"/>
            <person name="Wu L."/>
            <person name="Ma J."/>
        </authorList>
    </citation>
    <scope>NUCLEOTIDE SEQUENCE [LARGE SCALE GENOMIC DNA]</scope>
    <source>
        <strain evidence="6">CGMCC 4.7329</strain>
    </source>
</reference>
<evidence type="ECO:0000259" key="4">
    <source>
        <dbReference type="PROSITE" id="PS50075"/>
    </source>
</evidence>
<dbReference type="EMBL" id="BMNE01000005">
    <property type="protein sequence ID" value="GGN88978.1"/>
    <property type="molecule type" value="Genomic_DNA"/>
</dbReference>
<dbReference type="InterPro" id="IPR000873">
    <property type="entry name" value="AMP-dep_synth/lig_dom"/>
</dbReference>
<dbReference type="NCBIfam" id="TIGR01733">
    <property type="entry name" value="AA-adenyl-dom"/>
    <property type="match status" value="3"/>
</dbReference>
<dbReference type="CDD" id="cd05930">
    <property type="entry name" value="A_NRPS"/>
    <property type="match status" value="1"/>
</dbReference>
<dbReference type="PANTHER" id="PTHR45527">
    <property type="entry name" value="NONRIBOSOMAL PEPTIDE SYNTHETASE"/>
    <property type="match status" value="1"/>
</dbReference>
<gene>
    <name evidence="5" type="ORF">GCM10011610_46960</name>
</gene>
<dbReference type="Gene3D" id="2.30.38.10">
    <property type="entry name" value="Luciferase, Domain 3"/>
    <property type="match status" value="3"/>
</dbReference>
<dbReference type="InterPro" id="IPR045851">
    <property type="entry name" value="AMP-bd_C_sf"/>
</dbReference>
<dbReference type="InterPro" id="IPR036736">
    <property type="entry name" value="ACP-like_sf"/>
</dbReference>
<dbReference type="SUPFAM" id="SSF52777">
    <property type="entry name" value="CoA-dependent acyltransferases"/>
    <property type="match status" value="6"/>
</dbReference>
<dbReference type="NCBIfam" id="NF003417">
    <property type="entry name" value="PRK04813.1"/>
    <property type="match status" value="3"/>
</dbReference>
<dbReference type="InterPro" id="IPR029058">
    <property type="entry name" value="AB_hydrolase_fold"/>
</dbReference>
<evidence type="ECO:0000313" key="6">
    <source>
        <dbReference type="Proteomes" id="UP000658127"/>
    </source>
</evidence>
<name>A0ABQ2KQ27_9NOCA</name>
<dbReference type="Gene3D" id="3.40.50.980">
    <property type="match status" value="6"/>
</dbReference>
<dbReference type="Pfam" id="PF00668">
    <property type="entry name" value="Condensation"/>
    <property type="match status" value="3"/>
</dbReference>
<dbReference type="PANTHER" id="PTHR45527:SF1">
    <property type="entry name" value="FATTY ACID SYNTHASE"/>
    <property type="match status" value="1"/>
</dbReference>
<evidence type="ECO:0000256" key="1">
    <source>
        <dbReference type="ARBA" id="ARBA00001957"/>
    </source>
</evidence>
<dbReference type="InterPro" id="IPR020845">
    <property type="entry name" value="AMP-binding_CS"/>
</dbReference>
<sequence length="3225" mass="344207">MDKTLYPLSFGQARLWFLNQFDSASPVYNLPIVLRLTGDLDAGVLERALLDVVGRHESLRTIFPEVDGVPTQQVVDLDELADRWEFTAERVSREAVDGRVAQFAGRGFDVSRELPLRAAVFELGGAEFLLVAVLHHIAGDGWSMVPFARDVALAVSARLGGAAPAWDELPVQYIDYTLWQQEVLGTADDPDSELSRQSAYWRRTLADAPAETRLPMDRPRPAGASYDGGSVGFTVPPAVHAGLLELARAESATPFMVLHAAVAVLLSKLGAGPDIVVGTPVAGRTDEGLHELIGFFLNTLALRTDLSGDPAFVEVVRRAGAADLAAYENQDLPFELVVEALNPERSAARHPIFQVMMVLQNNIRPRLALPGVEVAVEPLDMRTTRFDLEFTFTEDYDENRAAQGITGSIQFATDVFDRQTAAGIAEMLVRVLETVVAVPDTRLSRLSLLSSAQRKSATAHAPLSAPNRTLTEAFTRSASRSPDAPAVHYGTRTLTYRELEASANRLARNLIAQGVGPDAFVALLLPRSEQMVVAMLAVLAAGGAYVPVDPGYPVERIEYVLSDAAPRLVLTDSATERSVRERAGERLGAAPWVALDAEAVQAGIAAGSADPITDGERLSPLSTAHAAYMIYTSGSTGRPKGVVTTHGGIVALLDSALAAVDATPADVWVCLHSISFDFSVWEIFGTLVSGGRVVVASVDVARTAAELAALIRAEGVTVLNMTPSAFYAFHGSCDVLPPSLTTVIFGGESLNAAAVGELVRSGAGPRLVNMYGITETTVHVTAGQLTAAEVRNPVGSPIGIGLPTTLVHVLDPWLQLVPPGVSGELYVGGAQLARGYHGKVDLTAARFVADPFGSGERLYRTGDLARQTAAGTLEYLGRADDQVKIRGFRIELGEVESALAAVPGVGRAVVTARPDNAGAQQLVGYIVADSTGPIDGRSVRDALGAVLPAHLIPAVVVVLDDMPLTAHGKVDRRALPAPEFDVLVGDRAPRDARDVVLAELFAEVLGLDRVGIDDSFFDLGGHSLLGARLLSRIRAVLDAELTVRDLFEAPTVAALADRVAAATGATRPLLSRQPYPERIPLSFGQARLWFLNRFEGESASFNIPVVLRLRGALDPAVVERALLDVVARHESLRTVFPERDGVAVQEIIDARALDGRWQFSSIEATEQTVGAQVAELAQRGFDLTRDLPFRAAIFSLGTESAAECVLATVFHHIAADGWSMAPFARDVAVAIAARLEGGAPATDELPVQYADFALWQRAVLGSIADPDSALSRHANYWREVLAGAPAELALPADRPRRAAPSYSGASVPIALSAEVHRGVLAVARSGGASVFMVLHAAVSVLLSKLGAGTDVVVGTPVAGRPDIALDDVVGFFLNTVVLRMDITGDPSFTEVVERARSVDLGAFEHQELPFESLVEIVNPERASNRHPLFQVLVVLQNTEQPLLSLPGVDVAIEPVDTASTKVDLEFTFVEQYDAAGECAGLTGSLRFATDLFDQATGALLAERLTGLLESLVAAPDQHLSRVSLVSGAERAELASWNDTTREVSALPVPDLFAQRVRSTPDATAVVFGARSLSYRELDASSNRLARYLIGRGVGPESFVAVMVPRSERLIVTLLAVLKAGGAYVPVDAEYPAERIAFMLGDSGARWVLTESSVAESVPAEFAGRRIVLDRPDLVAEAAAYAPEPVDDEDRVAPLLSGCAAYVIYTSGSTGKPKGVITSHGSLVAHLEWMREYVGVDADDRVLQKTPVSFDVSVWELFLPLVVGARVVVAEPGGHRDPGYLAELIRGARVSVAHFVPSMLEQFLAAEVETGGTLNTVVCSGEPLPDSTAARFADRFGTAVLRNLYGPTEASIDVTASLVRAGHPVTIGAPVWNTRAYVLDSGLQLVPPGVLGELYVGGVQLARGYHGRCGLTAARFVADPFDGAGERIYRTGDLVRWNSAGELEYVGRADDQVKIRGFRIELGEVEAALRALPAVEQAVVITRPDGDGGDRLVGYVVTAEAASTQLRADLAATLPAHLVPAVIVVLDELPLTPNGKVDRKALPDPDFGTLVSARGPRDGREEVLSGLFAEVLGLPRVGIDDSFFGLGGHSLLGTQLLSRVRTVLGVELSVRDLFEAPTVATLSERAGTAAGRVRAALVAIERPAVLPLSSGQARLWFLNRFDEGSAGYNMPVVLRVRGRLDPDALEAALWDVVCRHESLRTMFPELNGTAVQQVLTPDNAREHWEFTTSAVSAKSVTKAVTEFVARGFDLLSELPLRAAVLEHGGADSGEREFTLVTVLHHIVADGWSMAPFARDVSLALAARDAGRAPEWPPLPVQYADYTLWQARSLGSATDPDSELSRQRDYWTAALAGLPPELALPTDRHRPTDPTGAGARVGFTVGADAHAALLRLTRAQGASVFMVLHTAVAVMLSKLGAGHDIVVGTPIAGRTDENLADLVGFFLNTLVLRTDLSGDPTLGQVLDRIRATDLAAYDHQDIPFETLVDIVDPERVVGRHPLFQVMLVLQNTATPELSLPDLDITVEPVETTRTKVDLEFTFAEQYGPDRAPEGLTCSVQYATELFDTDTVVLLTERLVDILSTLAAEPELPLSALSLVSATERAALTSWNATTRDVTASPVPEQFAERVRCAPDDVAVVFGEQVLSYRELDAASNRLARYLIGCGVGPESFVAVMMPRSERLIVALLAVLKAGGAYVPVDPGYPTDRIAYLLADSGARVLLTESAVAEVIPGEFTGRRVVLDEPVVADEIAATEDEGISRSAPEYAAYVIYTSGSTGKPKGVVTSHAALAAHLEWMREYVGVDADDRVLQKTPVSFDVSVWELFLPLVVGARVVVAEPGGHRDPGYLAELINSAGVTVTHFVPSMLDQFLAAGVDAGPSLTCVVCSGEALMDSTADRFADRFGASVQLRNLYGPTEASIDVTASLVAAGSPVTIGTPVWNTRAHVLDIGLQLVPPGVVGELYVAGVQLARGYHGRAGLTAERFVADPFGASGERLYRTGDLVRWARSGELEYVGRTDDQVKIRGFRIELGEVETALRALDGIAQAVAVARTDRGSAPQLVGYVVPDAAVDVTACRAALTDRLPAHLIPTVIVALTELPLTPNGKVDRRSLPAPDFTALVTARAPRDEHEQILCEVFAEVLGLDRVGIDDSFFDLGGDSILSIRLVAAAKERGAQLTLRDIFVHKSPVELAAVVQWGAVEAENEPADDEPLVELSQDELDDIEKYLEGDFL</sequence>
<feature type="domain" description="Carrier" evidence="4">
    <location>
        <begin position="988"/>
        <end position="1063"/>
    </location>
</feature>
<dbReference type="SMART" id="SM00823">
    <property type="entry name" value="PKS_PP"/>
    <property type="match status" value="3"/>
</dbReference>
<feature type="domain" description="Carrier" evidence="4">
    <location>
        <begin position="3118"/>
        <end position="3192"/>
    </location>
</feature>
<keyword evidence="2" id="KW-0596">Phosphopantetheine</keyword>
<dbReference type="InterPro" id="IPR025110">
    <property type="entry name" value="AMP-bd_C"/>
</dbReference>
<organism evidence="5 6">
    <name type="scientific">Nocardia rhizosphaerihabitans</name>
    <dbReference type="NCBI Taxonomy" id="1691570"/>
    <lineage>
        <taxon>Bacteria</taxon>
        <taxon>Bacillati</taxon>
        <taxon>Actinomycetota</taxon>
        <taxon>Actinomycetes</taxon>
        <taxon>Mycobacteriales</taxon>
        <taxon>Nocardiaceae</taxon>
        <taxon>Nocardia</taxon>
    </lineage>
</organism>